<evidence type="ECO:0000313" key="1">
    <source>
        <dbReference type="EMBL" id="GMF58640.1"/>
    </source>
</evidence>
<name>A0A9W6YCI3_9STRA</name>
<evidence type="ECO:0000313" key="2">
    <source>
        <dbReference type="Proteomes" id="UP001165121"/>
    </source>
</evidence>
<accession>A0A9W6YCI3</accession>
<comment type="caution">
    <text evidence="1">The sequence shown here is derived from an EMBL/GenBank/DDBJ whole genome shotgun (WGS) entry which is preliminary data.</text>
</comment>
<reference evidence="1" key="1">
    <citation type="submission" date="2023-04" db="EMBL/GenBank/DDBJ databases">
        <title>Phytophthora fragariaefolia NBRC 109709.</title>
        <authorList>
            <person name="Ichikawa N."/>
            <person name="Sato H."/>
            <person name="Tonouchi N."/>
        </authorList>
    </citation>
    <scope>NUCLEOTIDE SEQUENCE</scope>
    <source>
        <strain evidence="1">NBRC 109709</strain>
    </source>
</reference>
<gene>
    <name evidence="1" type="ORF">Pfra01_002524800</name>
</gene>
<dbReference type="EMBL" id="BSXT01004699">
    <property type="protein sequence ID" value="GMF58640.1"/>
    <property type="molecule type" value="Genomic_DNA"/>
</dbReference>
<protein>
    <submittedName>
        <fullName evidence="1">Unnamed protein product</fullName>
    </submittedName>
</protein>
<keyword evidence="2" id="KW-1185">Reference proteome</keyword>
<dbReference type="Proteomes" id="UP001165121">
    <property type="component" value="Unassembled WGS sequence"/>
</dbReference>
<proteinExistence type="predicted"/>
<organism evidence="1 2">
    <name type="scientific">Phytophthora fragariaefolia</name>
    <dbReference type="NCBI Taxonomy" id="1490495"/>
    <lineage>
        <taxon>Eukaryota</taxon>
        <taxon>Sar</taxon>
        <taxon>Stramenopiles</taxon>
        <taxon>Oomycota</taxon>
        <taxon>Peronosporomycetes</taxon>
        <taxon>Peronosporales</taxon>
        <taxon>Peronosporaceae</taxon>
        <taxon>Phytophthora</taxon>
    </lineage>
</organism>
<dbReference type="AlphaFoldDB" id="A0A9W6YCI3"/>
<sequence length="121" mass="13127">MRPAGPSRTFADSKLQSLWLSWQCFSTIIDVISTNGTANLVACMCRAGCRQNTVTCYLPTRGILVVTVLIQSKVRLADGVTTYDTAPVRAQLAATPILFSETDPTTLANAHNNTRLSTYTT</sequence>